<reference evidence="5 7" key="1">
    <citation type="submission" date="2016-11" db="EMBL/GenBank/DDBJ databases">
        <authorList>
            <person name="Jaros S."/>
            <person name="Januszkiewicz K."/>
            <person name="Wedrychowicz H."/>
        </authorList>
    </citation>
    <scope>NUCLEOTIDE SEQUENCE [LARGE SCALE GENOMIC DNA]</scope>
    <source>
        <strain evidence="5 7">DSM 784</strain>
    </source>
</reference>
<dbReference type="EMBL" id="CP140154">
    <property type="protein sequence ID" value="WQG91238.1"/>
    <property type="molecule type" value="Genomic_DNA"/>
</dbReference>
<evidence type="ECO:0000313" key="7">
    <source>
        <dbReference type="Proteomes" id="UP000183788"/>
    </source>
</evidence>
<evidence type="ECO:0000313" key="5">
    <source>
        <dbReference type="EMBL" id="SFW88765.1"/>
    </source>
</evidence>
<dbReference type="EMBL" id="FPIZ01000037">
    <property type="protein sequence ID" value="SFW88765.1"/>
    <property type="molecule type" value="Genomic_DNA"/>
</dbReference>
<dbReference type="SUPFAM" id="SSF56935">
    <property type="entry name" value="Porins"/>
    <property type="match status" value="1"/>
</dbReference>
<dbReference type="Gene3D" id="2.170.130.10">
    <property type="entry name" value="TonB-dependent receptor, plug domain"/>
    <property type="match status" value="1"/>
</dbReference>
<evidence type="ECO:0000259" key="4">
    <source>
        <dbReference type="Pfam" id="PF13600"/>
    </source>
</evidence>
<sequence>MKLIFPLCLMIILLSSFTYVNKDRIVIPAVLKSAIVYRSGAELHHMAKASLEKGNNDVVIEGVSNDVDLNSLQFGSDGGVTVMSVEFVTNYLKPAVKPTLVKKLEDSVEIVTRALSRLQVILKTDKDMLDLLNANKEIRGTQTGLSVAELVKMMEYYKTKTLELQNEITDYNERSVKLEELMAKLNDQLNEEKNKNTKTTGNLILQLFSPMSGSFNFTISYITKNASWNPYYDLFVESVNKPVRLIYRAKVAQSTGIDWQQVKLSLSTSTPNQQNTAPVFNGWFLGYINPKVQIRGFSSMTNSLSGNLALNEVVVSGYGSKSMYKREETEAEAAPVYIVNGNMMNKADFERIAPQSIADMNVLKDAAATAIYGSRAANGAIVVRLKDNMSDYISVADNELNMVYNIDLPYDMESNGKEQSVQLKESSVASVYKFYAAPKLDKEAYLLADIADWEQLNLIPGEANIIFEGTYVGKTMIDPNSTKDTLTLTLGRDKRVVVKRDKLVDVSSVKFLGSNKKQVFSYEITVKNNKKEKISMLLKDQYPLSTNKDIEVEVLETSGADVNQDLGILNWNIELAPGESKKYKLSYSVKYPKDKMVNVN</sequence>
<dbReference type="InterPro" id="IPR037291">
    <property type="entry name" value="DUF4139"/>
</dbReference>
<reference evidence="6 8" key="2">
    <citation type="submission" date="2023-11" db="EMBL/GenBank/DDBJ databases">
        <title>MicrobeMod: A computational toolkit for identifying prokaryotic methylation and restriction-modification with nanopore sequencing.</title>
        <authorList>
            <person name="Crits-Christoph A."/>
            <person name="Kang S.C."/>
            <person name="Lee H."/>
            <person name="Ostrov N."/>
        </authorList>
    </citation>
    <scope>NUCLEOTIDE SEQUENCE [LARGE SCALE GENOMIC DNA]</scope>
    <source>
        <strain evidence="6 8">ATCC 23090</strain>
    </source>
</reference>
<dbReference type="Proteomes" id="UP000183788">
    <property type="component" value="Unassembled WGS sequence"/>
</dbReference>
<dbReference type="Pfam" id="PF07715">
    <property type="entry name" value="Plug"/>
    <property type="match status" value="1"/>
</dbReference>
<evidence type="ECO:0000259" key="3">
    <source>
        <dbReference type="Pfam" id="PF13598"/>
    </source>
</evidence>
<dbReference type="NCBIfam" id="TIGR02231">
    <property type="entry name" value="mucoidy inhibitor MuiA family protein"/>
    <property type="match status" value="2"/>
</dbReference>
<proteinExistence type="predicted"/>
<dbReference type="InterPro" id="IPR012910">
    <property type="entry name" value="Plug_dom"/>
</dbReference>
<dbReference type="OrthoDB" id="634585at2"/>
<evidence type="ECO:0000313" key="8">
    <source>
        <dbReference type="Proteomes" id="UP001326715"/>
    </source>
</evidence>
<feature type="domain" description="DUF4140" evidence="4">
    <location>
        <begin position="35"/>
        <end position="131"/>
    </location>
</feature>
<dbReference type="Proteomes" id="UP001326715">
    <property type="component" value="Chromosome"/>
</dbReference>
<accession>A0A1K1SY33</accession>
<keyword evidence="1" id="KW-0175">Coiled coil</keyword>
<gene>
    <name evidence="5" type="ORF">SAMN05661012_06310</name>
    <name evidence="6" type="ORF">SR876_06990</name>
</gene>
<evidence type="ECO:0000256" key="1">
    <source>
        <dbReference type="SAM" id="Coils"/>
    </source>
</evidence>
<dbReference type="NCBIfam" id="TIGR04057">
    <property type="entry name" value="SusC_RagA_signa"/>
    <property type="match status" value="1"/>
</dbReference>
<dbReference type="RefSeq" id="WP_072366092.1">
    <property type="nucleotide sequence ID" value="NZ_CP139972.1"/>
</dbReference>
<dbReference type="Pfam" id="PF13600">
    <property type="entry name" value="DUF4140"/>
    <property type="match status" value="1"/>
</dbReference>
<evidence type="ECO:0000313" key="6">
    <source>
        <dbReference type="EMBL" id="WQG91238.1"/>
    </source>
</evidence>
<dbReference type="InterPro" id="IPR025554">
    <property type="entry name" value="DUF4140"/>
</dbReference>
<feature type="coiled-coil region" evidence="1">
    <location>
        <begin position="161"/>
        <end position="202"/>
    </location>
</feature>
<feature type="domain" description="DUF4139" evidence="3">
    <location>
        <begin position="218"/>
        <end position="593"/>
    </location>
</feature>
<dbReference type="PANTHER" id="PTHR31005:SF8">
    <property type="entry name" value="DUF4139 DOMAIN-CONTAINING PROTEIN"/>
    <property type="match status" value="1"/>
</dbReference>
<organism evidence="5 7">
    <name type="scientific">Chitinophaga sancti</name>
    <dbReference type="NCBI Taxonomy" id="1004"/>
    <lineage>
        <taxon>Bacteria</taxon>
        <taxon>Pseudomonadati</taxon>
        <taxon>Bacteroidota</taxon>
        <taxon>Chitinophagia</taxon>
        <taxon>Chitinophagales</taxon>
        <taxon>Chitinophagaceae</taxon>
        <taxon>Chitinophaga</taxon>
    </lineage>
</organism>
<dbReference type="InterPro" id="IPR037066">
    <property type="entry name" value="Plug_dom_sf"/>
</dbReference>
<keyword evidence="8" id="KW-1185">Reference proteome</keyword>
<feature type="domain" description="TonB-dependent receptor plug" evidence="2">
    <location>
        <begin position="290"/>
        <end position="380"/>
    </location>
</feature>
<dbReference type="PANTHER" id="PTHR31005">
    <property type="entry name" value="DUF4139 DOMAIN-CONTAINING PROTEIN"/>
    <property type="match status" value="1"/>
</dbReference>
<evidence type="ECO:0000259" key="2">
    <source>
        <dbReference type="Pfam" id="PF07715"/>
    </source>
</evidence>
<dbReference type="InterPro" id="IPR011935">
    <property type="entry name" value="CHP02231"/>
</dbReference>
<name>A0A1K1SY33_9BACT</name>
<dbReference type="InterPro" id="IPR023997">
    <property type="entry name" value="TonB-dep_OMP_SusC/RagA_CS"/>
</dbReference>
<protein>
    <submittedName>
        <fullName evidence="6">Mucoidy inhibitor MuiA family protein</fullName>
    </submittedName>
</protein>
<dbReference type="Pfam" id="PF13598">
    <property type="entry name" value="DUF4139"/>
    <property type="match status" value="1"/>
</dbReference>
<dbReference type="AlphaFoldDB" id="A0A1K1SY33"/>